<organism evidence="4">
    <name type="scientific">hydrothermal vent metagenome</name>
    <dbReference type="NCBI Taxonomy" id="652676"/>
    <lineage>
        <taxon>unclassified sequences</taxon>
        <taxon>metagenomes</taxon>
        <taxon>ecological metagenomes</taxon>
    </lineage>
</organism>
<protein>
    <submittedName>
        <fullName evidence="4">Glycerate kinase</fullName>
        <ecNumber evidence="4">2.7.1.31</ecNumber>
    </submittedName>
</protein>
<proteinExistence type="inferred from homology"/>
<dbReference type="InterPro" id="IPR004381">
    <property type="entry name" value="Glycerate_kinase"/>
</dbReference>
<dbReference type="NCBIfam" id="TIGR00045">
    <property type="entry name" value="glycerate kinase"/>
    <property type="match status" value="1"/>
</dbReference>
<dbReference type="PIRSF" id="PIRSF006078">
    <property type="entry name" value="GlxK"/>
    <property type="match status" value="1"/>
</dbReference>
<gene>
    <name evidence="4" type="ORF">MNBD_BACTEROID07-1788</name>
</gene>
<name>A0A3B0UA11_9ZZZZ</name>
<sequence length="374" mass="40364">MKIIIAPDSFKDALSARGVAEAIQQGIKMASPEDETVVFPLGDGGEGSSEILGNHLNAVKKVVKVEDALGRPVEAYYYFSKENRTALIEMAQASGLQRISYDERNCMEASSFGTGQLILDAIRSGAVRIVLAIGGSATNDAGMGMAAALGIKFYDKNNRLLKGKGRELQQVHHYDKSQSLMQTGIAVEVLCDVENPLFGKKGAAYVYARQKGAGDEEIELLDKGLRHFSAVVRKQEERELADISGAGAAGGLGFGTMAFLNAKLQKGIDLMLELTGFDTQIRGADFIITGEGKIDNQTIHGKLIQGISQHARKQNISVIALCGTMDITTESILKLGLQAVFSIQSRPGTLANALRRTRYDLMLTAFNVRHLLNT</sequence>
<comment type="similarity">
    <text evidence="1">Belongs to the glycerate kinase type-1 family.</text>
</comment>
<dbReference type="SUPFAM" id="SSF110738">
    <property type="entry name" value="Glycerate kinase I"/>
    <property type="match status" value="1"/>
</dbReference>
<evidence type="ECO:0000256" key="3">
    <source>
        <dbReference type="ARBA" id="ARBA00022777"/>
    </source>
</evidence>
<keyword evidence="2 4" id="KW-0808">Transferase</keyword>
<dbReference type="AlphaFoldDB" id="A0A3B0UA11"/>
<dbReference type="EC" id="2.7.1.31" evidence="4"/>
<accession>A0A3B0UA11</accession>
<dbReference type="Gene3D" id="3.90.1510.10">
    <property type="entry name" value="Glycerate kinase, domain 2"/>
    <property type="match status" value="1"/>
</dbReference>
<dbReference type="Gene3D" id="3.40.50.10350">
    <property type="entry name" value="Glycerate kinase, domain 1"/>
    <property type="match status" value="1"/>
</dbReference>
<dbReference type="PANTHER" id="PTHR21599:SF0">
    <property type="entry name" value="GLYCERATE KINASE"/>
    <property type="match status" value="1"/>
</dbReference>
<evidence type="ECO:0000256" key="2">
    <source>
        <dbReference type="ARBA" id="ARBA00022679"/>
    </source>
</evidence>
<evidence type="ECO:0000256" key="1">
    <source>
        <dbReference type="ARBA" id="ARBA00006284"/>
    </source>
</evidence>
<keyword evidence="3 4" id="KW-0418">Kinase</keyword>
<dbReference type="Pfam" id="PF02595">
    <property type="entry name" value="Gly_kinase"/>
    <property type="match status" value="1"/>
</dbReference>
<dbReference type="GO" id="GO:0031388">
    <property type="term" value="P:organic acid phosphorylation"/>
    <property type="evidence" value="ECO:0007669"/>
    <property type="project" value="InterPro"/>
</dbReference>
<dbReference type="InterPro" id="IPR018197">
    <property type="entry name" value="Glycerate_kinase_RE-like"/>
</dbReference>
<dbReference type="InterPro" id="IPR036129">
    <property type="entry name" value="Glycerate_kinase_sf"/>
</dbReference>
<evidence type="ECO:0000313" key="4">
    <source>
        <dbReference type="EMBL" id="VAW27795.1"/>
    </source>
</evidence>
<dbReference type="GO" id="GO:0008887">
    <property type="term" value="F:glycerate kinase activity"/>
    <property type="evidence" value="ECO:0007669"/>
    <property type="project" value="UniProtKB-EC"/>
</dbReference>
<dbReference type="PANTHER" id="PTHR21599">
    <property type="entry name" value="GLYCERATE KINASE"/>
    <property type="match status" value="1"/>
</dbReference>
<dbReference type="InterPro" id="IPR018193">
    <property type="entry name" value="Glyc_kinase_flavodox-like_fold"/>
</dbReference>
<dbReference type="EMBL" id="UOET01000159">
    <property type="protein sequence ID" value="VAW27795.1"/>
    <property type="molecule type" value="Genomic_DNA"/>
</dbReference>
<reference evidence="4" key="1">
    <citation type="submission" date="2018-06" db="EMBL/GenBank/DDBJ databases">
        <authorList>
            <person name="Zhirakovskaya E."/>
        </authorList>
    </citation>
    <scope>NUCLEOTIDE SEQUENCE</scope>
</reference>